<dbReference type="PROSITE" id="PS51014">
    <property type="entry name" value="COBK_CBIJ"/>
    <property type="match status" value="1"/>
</dbReference>
<dbReference type="NCBIfam" id="NF005970">
    <property type="entry name" value="PRK08057.1-4"/>
    <property type="match status" value="1"/>
</dbReference>
<reference evidence="4 5" key="1">
    <citation type="submission" date="2018-03" db="EMBL/GenBank/DDBJ databases">
        <title>The ancient ancestry and fast evolution of plastids.</title>
        <authorList>
            <person name="Moore K.R."/>
            <person name="Magnabosco C."/>
            <person name="Momper L."/>
            <person name="Gold D.A."/>
            <person name="Bosak T."/>
            <person name="Fournier G.P."/>
        </authorList>
    </citation>
    <scope>NUCLEOTIDE SEQUENCE [LARGE SCALE GENOMIC DNA]</scope>
    <source>
        <strain evidence="4 5">CCALA 016</strain>
    </source>
</reference>
<dbReference type="AlphaFoldDB" id="A0A2T1LV81"/>
<dbReference type="RefSeq" id="WP_106457998.1">
    <property type="nucleotide sequence ID" value="NZ_PXOH01000019.1"/>
</dbReference>
<organism evidence="4 5">
    <name type="scientific">Aphanothece hegewaldii CCALA 016</name>
    <dbReference type="NCBI Taxonomy" id="2107694"/>
    <lineage>
        <taxon>Bacteria</taxon>
        <taxon>Bacillati</taxon>
        <taxon>Cyanobacteriota</taxon>
        <taxon>Cyanophyceae</taxon>
        <taxon>Oscillatoriophycideae</taxon>
        <taxon>Chroococcales</taxon>
        <taxon>Aphanothecaceae</taxon>
        <taxon>Aphanothece</taxon>
    </lineage>
</organism>
<comment type="pathway">
    <text evidence="1">Cofactor biosynthesis; adenosylcobalamin biosynthesis.</text>
</comment>
<dbReference type="PANTHER" id="PTHR36925">
    <property type="entry name" value="COBALT-PRECORRIN-6A REDUCTASE"/>
    <property type="match status" value="1"/>
</dbReference>
<evidence type="ECO:0000256" key="1">
    <source>
        <dbReference type="ARBA" id="ARBA00004953"/>
    </source>
</evidence>
<reference evidence="4 5" key="2">
    <citation type="submission" date="2018-03" db="EMBL/GenBank/DDBJ databases">
        <authorList>
            <person name="Keele B.F."/>
        </authorList>
    </citation>
    <scope>NUCLEOTIDE SEQUENCE [LARGE SCALE GENOMIC DNA]</scope>
    <source>
        <strain evidence="4 5">CCALA 016</strain>
    </source>
</reference>
<dbReference type="InterPro" id="IPR003723">
    <property type="entry name" value="Precorrin-6x_reduct"/>
</dbReference>
<sequence>MSIWLIGGTSDSAILAVEMATHAIPCIVTVTTQSAKNLYPESPLLTVKIGKPDQSEKITAIVDASHPYATEISRIAIDLANQNKIPYLRYERPKIEDHSVNEIDIETLLQGDYLSGQRVLLTIGYKTLPLFQPWQNRATLYTRILPVVNSLLVANAAGFSPDRIIALRPPISPELEKALWLQWKISLVVTKASGREGGEDIKRLVAKELNIPLLVIARPKIFYPQQTSKVSQVIAFCRQHYKIK</sequence>
<dbReference type="Proteomes" id="UP000239001">
    <property type="component" value="Unassembled WGS sequence"/>
</dbReference>
<keyword evidence="5" id="KW-1185">Reference proteome</keyword>
<dbReference type="UniPathway" id="UPA00148"/>
<gene>
    <name evidence="4" type="ORF">C7H19_16405</name>
</gene>
<accession>A0A2T1LV81</accession>
<keyword evidence="2" id="KW-0169">Cobalamin biosynthesis</keyword>
<dbReference type="PANTHER" id="PTHR36925:SF1">
    <property type="entry name" value="COBALT-PRECORRIN-6A REDUCTASE"/>
    <property type="match status" value="1"/>
</dbReference>
<comment type="caution">
    <text evidence="4">The sequence shown here is derived from an EMBL/GenBank/DDBJ whole genome shotgun (WGS) entry which is preliminary data.</text>
</comment>
<evidence type="ECO:0000256" key="2">
    <source>
        <dbReference type="ARBA" id="ARBA00022573"/>
    </source>
</evidence>
<dbReference type="GO" id="GO:0009236">
    <property type="term" value="P:cobalamin biosynthetic process"/>
    <property type="evidence" value="ECO:0007669"/>
    <property type="project" value="UniProtKB-UniPathway"/>
</dbReference>
<protein>
    <submittedName>
        <fullName evidence="4">Cobalt-precorrin-6A reductase</fullName>
    </submittedName>
</protein>
<evidence type="ECO:0000313" key="5">
    <source>
        <dbReference type="Proteomes" id="UP000239001"/>
    </source>
</evidence>
<dbReference type="Pfam" id="PF02571">
    <property type="entry name" value="CbiJ"/>
    <property type="match status" value="1"/>
</dbReference>
<keyword evidence="3" id="KW-0560">Oxidoreductase</keyword>
<proteinExistence type="predicted"/>
<dbReference type="NCBIfam" id="TIGR00715">
    <property type="entry name" value="precor6x_red"/>
    <property type="match status" value="1"/>
</dbReference>
<name>A0A2T1LV81_9CHRO</name>
<dbReference type="EMBL" id="PXOH01000019">
    <property type="protein sequence ID" value="PSF35585.1"/>
    <property type="molecule type" value="Genomic_DNA"/>
</dbReference>
<dbReference type="GO" id="GO:0016994">
    <property type="term" value="F:precorrin-6A reductase activity"/>
    <property type="evidence" value="ECO:0007669"/>
    <property type="project" value="InterPro"/>
</dbReference>
<dbReference type="OrthoDB" id="9780707at2"/>
<evidence type="ECO:0000256" key="3">
    <source>
        <dbReference type="ARBA" id="ARBA00023002"/>
    </source>
</evidence>
<evidence type="ECO:0000313" key="4">
    <source>
        <dbReference type="EMBL" id="PSF35585.1"/>
    </source>
</evidence>